<gene>
    <name evidence="4" type="ORF">P5673_031039</name>
</gene>
<dbReference type="Proteomes" id="UP001249851">
    <property type="component" value="Unassembled WGS sequence"/>
</dbReference>
<dbReference type="InterPro" id="IPR036249">
    <property type="entry name" value="Thioredoxin-like_sf"/>
</dbReference>
<feature type="signal peptide" evidence="2">
    <location>
        <begin position="1"/>
        <end position="18"/>
    </location>
</feature>
<feature type="chain" id="PRO_5042249047" evidence="2">
    <location>
        <begin position="19"/>
        <end position="125"/>
    </location>
</feature>
<reference evidence="4" key="1">
    <citation type="journal article" date="2023" name="G3 (Bethesda)">
        <title>Whole genome assembly and annotation of the endangered Caribbean coral Acropora cervicornis.</title>
        <authorList>
            <person name="Selwyn J.D."/>
            <person name="Vollmer S.V."/>
        </authorList>
    </citation>
    <scope>NUCLEOTIDE SEQUENCE</scope>
    <source>
        <strain evidence="4">K2</strain>
    </source>
</reference>
<feature type="compositionally biased region" description="Basic and acidic residues" evidence="1">
    <location>
        <begin position="115"/>
        <end position="125"/>
    </location>
</feature>
<reference evidence="4" key="2">
    <citation type="journal article" date="2023" name="Science">
        <title>Genomic signatures of disease resistance in endangered staghorn corals.</title>
        <authorList>
            <person name="Vollmer S.V."/>
            <person name="Selwyn J.D."/>
            <person name="Despard B.A."/>
            <person name="Roesel C.L."/>
        </authorList>
    </citation>
    <scope>NUCLEOTIDE SEQUENCE</scope>
    <source>
        <strain evidence="4">K2</strain>
    </source>
</reference>
<evidence type="ECO:0000256" key="1">
    <source>
        <dbReference type="SAM" id="MobiDB-lite"/>
    </source>
</evidence>
<evidence type="ECO:0000313" key="5">
    <source>
        <dbReference type="Proteomes" id="UP001249851"/>
    </source>
</evidence>
<accession>A0AAD9PT96</accession>
<keyword evidence="2" id="KW-0732">Signal</keyword>
<dbReference type="InterPro" id="IPR013766">
    <property type="entry name" value="Thioredoxin_domain"/>
</dbReference>
<dbReference type="Gene3D" id="3.40.30.10">
    <property type="entry name" value="Glutaredoxin"/>
    <property type="match status" value="1"/>
</dbReference>
<dbReference type="EMBL" id="JARQWQ010000140">
    <property type="protein sequence ID" value="KAK2548692.1"/>
    <property type="molecule type" value="Genomic_DNA"/>
</dbReference>
<organism evidence="4 5">
    <name type="scientific">Acropora cervicornis</name>
    <name type="common">Staghorn coral</name>
    <dbReference type="NCBI Taxonomy" id="6130"/>
    <lineage>
        <taxon>Eukaryota</taxon>
        <taxon>Metazoa</taxon>
        <taxon>Cnidaria</taxon>
        <taxon>Anthozoa</taxon>
        <taxon>Hexacorallia</taxon>
        <taxon>Scleractinia</taxon>
        <taxon>Astrocoeniina</taxon>
        <taxon>Acroporidae</taxon>
        <taxon>Acropora</taxon>
    </lineage>
</organism>
<keyword evidence="5" id="KW-1185">Reference proteome</keyword>
<feature type="domain" description="Thioredoxin" evidence="3">
    <location>
        <begin position="24"/>
        <end position="108"/>
    </location>
</feature>
<evidence type="ECO:0000313" key="4">
    <source>
        <dbReference type="EMBL" id="KAK2548692.1"/>
    </source>
</evidence>
<feature type="region of interest" description="Disordered" evidence="1">
    <location>
        <begin position="101"/>
        <end position="125"/>
    </location>
</feature>
<dbReference type="SUPFAM" id="SSF52833">
    <property type="entry name" value="Thioredoxin-like"/>
    <property type="match status" value="1"/>
</dbReference>
<dbReference type="Pfam" id="PF00085">
    <property type="entry name" value="Thioredoxin"/>
    <property type="match status" value="1"/>
</dbReference>
<evidence type="ECO:0000259" key="3">
    <source>
        <dbReference type="Pfam" id="PF00085"/>
    </source>
</evidence>
<evidence type="ECO:0000256" key="2">
    <source>
        <dbReference type="SAM" id="SignalP"/>
    </source>
</evidence>
<protein>
    <submittedName>
        <fullName evidence="4">Protein disulfide-isomerase A4</fullName>
    </submittedName>
</protein>
<proteinExistence type="predicted"/>
<dbReference type="AlphaFoldDB" id="A0AAD9PT96"/>
<name>A0AAD9PT96_ACRCE</name>
<sequence length="125" mass="14444">MFPVIFLVALTFVGPSFCSPVNPVFDLTDANFEHFLKDKDAMLVDFYAPCTREEKPDQKRKQDYSWVINCFGTGREICEKQFNVHSWPQLKVFRRGKYAGEYQGPQEKGGQGAGIDEKKNKEEKR</sequence>
<comment type="caution">
    <text evidence="4">The sequence shown here is derived from an EMBL/GenBank/DDBJ whole genome shotgun (WGS) entry which is preliminary data.</text>
</comment>